<accession>A0A1G4WYU5</accession>
<dbReference type="Gene3D" id="1.20.58.710">
    <property type="match status" value="1"/>
</dbReference>
<sequence length="393" mass="42606">MMSGFPPKVPLQVTVSNWQQPPYLQWAFRHMREIIPTQLISAADRPRPLTSGAADIGETAVALTDGQSTVAKVFDATFTDAVLVIHDGSVVHEQYVDGMTSSTTHLVMSISKSIVGCVAGVLVYAGELDPSAPVTDYVPEVGDCGYRGATVRDVFDMRTGVMFRETYTANDSEVRAMERSMGWAPRLDGDPLGAYAYLTGIGTSGPHGGGFVYRSCDTDMLGWICERVAGRRMADLISDLLWAPLGAEFDAEVTCDAVGTAVHDGGVSTTLRDLARFGQMLLDEGMVADRRIVPAQWLADAYAPPPDVRHVFARTDNALMLPCGWYRNQFWFFQAATGPVLLCLGIHGQMIYVDRATRTVVAKMSSWPQAQNPVYLAATLRACGALAAALDRP</sequence>
<gene>
    <name evidence="2" type="ORF">SAMN02799620_05618</name>
</gene>
<evidence type="ECO:0000259" key="1">
    <source>
        <dbReference type="Pfam" id="PF00144"/>
    </source>
</evidence>
<dbReference type="STRING" id="1502745.SAMN02799620_05618"/>
<dbReference type="InterPro" id="IPR001466">
    <property type="entry name" value="Beta-lactam-related"/>
</dbReference>
<dbReference type="EMBL" id="FMUB01000015">
    <property type="protein sequence ID" value="SCX32540.1"/>
    <property type="molecule type" value="Genomic_DNA"/>
</dbReference>
<name>A0A1G4WYU5_9MYCO</name>
<protein>
    <recommendedName>
        <fullName evidence="1">Beta-lactamase-related domain-containing protein</fullName>
    </recommendedName>
</protein>
<organism evidence="2 3">
    <name type="scientific">Mycolicibacterium fluoranthenivorans</name>
    <dbReference type="NCBI Taxonomy" id="258505"/>
    <lineage>
        <taxon>Bacteria</taxon>
        <taxon>Bacillati</taxon>
        <taxon>Actinomycetota</taxon>
        <taxon>Actinomycetes</taxon>
        <taxon>Mycobacteriales</taxon>
        <taxon>Mycobacteriaceae</taxon>
        <taxon>Mycolicibacterium</taxon>
    </lineage>
</organism>
<proteinExistence type="predicted"/>
<reference evidence="3" key="1">
    <citation type="submission" date="2016-10" db="EMBL/GenBank/DDBJ databases">
        <authorList>
            <person name="Varghese N."/>
            <person name="Submissions S."/>
        </authorList>
    </citation>
    <scope>NUCLEOTIDE SEQUENCE [LARGE SCALE GENOMIC DNA]</scope>
    <source>
        <strain evidence="3">UNC267MFSha1.1M11</strain>
    </source>
</reference>
<dbReference type="InterPro" id="IPR050789">
    <property type="entry name" value="Diverse_Enzym_Activities"/>
</dbReference>
<dbReference type="Gene3D" id="3.40.710.10">
    <property type="entry name" value="DD-peptidase/beta-lactamase superfamily"/>
    <property type="match status" value="1"/>
</dbReference>
<dbReference type="InterPro" id="IPR012338">
    <property type="entry name" value="Beta-lactam/transpept-like"/>
</dbReference>
<dbReference type="SUPFAM" id="SSF56601">
    <property type="entry name" value="beta-lactamase/transpeptidase-like"/>
    <property type="match status" value="1"/>
</dbReference>
<evidence type="ECO:0000313" key="2">
    <source>
        <dbReference type="EMBL" id="SCX32540.1"/>
    </source>
</evidence>
<evidence type="ECO:0000313" key="3">
    <source>
        <dbReference type="Proteomes" id="UP000199707"/>
    </source>
</evidence>
<feature type="domain" description="Beta-lactamase-related" evidence="1">
    <location>
        <begin position="80"/>
        <end position="371"/>
    </location>
</feature>
<dbReference type="PANTHER" id="PTHR43283:SF7">
    <property type="entry name" value="BETA-LACTAMASE-RELATED DOMAIN-CONTAINING PROTEIN"/>
    <property type="match status" value="1"/>
</dbReference>
<dbReference type="PANTHER" id="PTHR43283">
    <property type="entry name" value="BETA-LACTAMASE-RELATED"/>
    <property type="match status" value="1"/>
</dbReference>
<dbReference type="AlphaFoldDB" id="A0A1G4WYU5"/>
<dbReference type="Pfam" id="PF00144">
    <property type="entry name" value="Beta-lactamase"/>
    <property type="match status" value="1"/>
</dbReference>
<dbReference type="Proteomes" id="UP000199707">
    <property type="component" value="Unassembled WGS sequence"/>
</dbReference>